<dbReference type="Proteomes" id="UP000499080">
    <property type="component" value="Unassembled WGS sequence"/>
</dbReference>
<reference evidence="2 3" key="1">
    <citation type="journal article" date="2019" name="Sci. Rep.">
        <title>Orb-weaving spider Araneus ventricosus genome elucidates the spidroin gene catalogue.</title>
        <authorList>
            <person name="Kono N."/>
            <person name="Nakamura H."/>
            <person name="Ohtoshi R."/>
            <person name="Moran D.A.P."/>
            <person name="Shinohara A."/>
            <person name="Yoshida Y."/>
            <person name="Fujiwara M."/>
            <person name="Mori M."/>
            <person name="Tomita M."/>
            <person name="Arakawa K."/>
        </authorList>
    </citation>
    <scope>NUCLEOTIDE SEQUENCE [LARGE SCALE GENOMIC DNA]</scope>
</reference>
<feature type="region of interest" description="Disordered" evidence="1">
    <location>
        <begin position="1"/>
        <end position="20"/>
    </location>
</feature>
<dbReference type="EMBL" id="BGPR01000417">
    <property type="protein sequence ID" value="GBM19128.1"/>
    <property type="molecule type" value="Genomic_DNA"/>
</dbReference>
<accession>A0A4Y2DTG8</accession>
<feature type="compositionally biased region" description="Basic and acidic residues" evidence="1">
    <location>
        <begin position="204"/>
        <end position="214"/>
    </location>
</feature>
<sequence>MSITGHGPTHPVEATNYRRQRASPNRYCTHQGQARHNLLIRRLLIRVLVVPPFVRRIFLSNINSVRKSDSQAHFSHWGIPKRHLLFHPQPHTPSNFWSFSIQRARCIGRRNGLKRKFQWPFILASVSKPILGADFLEHYSLLVDMKRKKLLECTSAVGHEKPISANESMYVATVQGDSTYVKLLLKFNDITKPSQPKPAVHVKHNTEHHIEKRGPPVFSKARRLDPETL</sequence>
<name>A0A4Y2DTG8_ARAVE</name>
<comment type="caution">
    <text evidence="2">The sequence shown here is derived from an EMBL/GenBank/DDBJ whole genome shotgun (WGS) entry which is preliminary data.</text>
</comment>
<evidence type="ECO:0000256" key="1">
    <source>
        <dbReference type="SAM" id="MobiDB-lite"/>
    </source>
</evidence>
<keyword evidence="3" id="KW-1185">Reference proteome</keyword>
<proteinExistence type="predicted"/>
<dbReference type="AlphaFoldDB" id="A0A4Y2DTG8"/>
<evidence type="ECO:0000313" key="3">
    <source>
        <dbReference type="Proteomes" id="UP000499080"/>
    </source>
</evidence>
<organism evidence="2 3">
    <name type="scientific">Araneus ventricosus</name>
    <name type="common">Orbweaver spider</name>
    <name type="synonym">Epeira ventricosa</name>
    <dbReference type="NCBI Taxonomy" id="182803"/>
    <lineage>
        <taxon>Eukaryota</taxon>
        <taxon>Metazoa</taxon>
        <taxon>Ecdysozoa</taxon>
        <taxon>Arthropoda</taxon>
        <taxon>Chelicerata</taxon>
        <taxon>Arachnida</taxon>
        <taxon>Araneae</taxon>
        <taxon>Araneomorphae</taxon>
        <taxon>Entelegynae</taxon>
        <taxon>Araneoidea</taxon>
        <taxon>Araneidae</taxon>
        <taxon>Araneus</taxon>
    </lineage>
</organism>
<protein>
    <submittedName>
        <fullName evidence="2">Uncharacterized protein</fullName>
    </submittedName>
</protein>
<gene>
    <name evidence="2" type="ORF">AVEN_135612_2</name>
</gene>
<evidence type="ECO:0000313" key="2">
    <source>
        <dbReference type="EMBL" id="GBM19128.1"/>
    </source>
</evidence>
<feature type="region of interest" description="Disordered" evidence="1">
    <location>
        <begin position="195"/>
        <end position="229"/>
    </location>
</feature>
<dbReference type="OrthoDB" id="6513537at2759"/>